<name>A0A9K3H5F2_HELAN</name>
<feature type="chain" id="PRO_5039926294" description="Secreted protein" evidence="1">
    <location>
        <begin position="22"/>
        <end position="97"/>
    </location>
</feature>
<evidence type="ECO:0000256" key="1">
    <source>
        <dbReference type="SAM" id="SignalP"/>
    </source>
</evidence>
<dbReference type="Proteomes" id="UP000215914">
    <property type="component" value="Unassembled WGS sequence"/>
</dbReference>
<reference evidence="2" key="2">
    <citation type="submission" date="2020-06" db="EMBL/GenBank/DDBJ databases">
        <title>Helianthus annuus Genome sequencing and assembly Release 2.</title>
        <authorList>
            <person name="Gouzy J."/>
            <person name="Langlade N."/>
            <person name="Munos S."/>
        </authorList>
    </citation>
    <scope>NUCLEOTIDE SEQUENCE</scope>
    <source>
        <tissue evidence="2">Leaves</tissue>
    </source>
</reference>
<gene>
    <name evidence="2" type="ORF">HanXRQr2_Chr15g0722511</name>
</gene>
<accession>A0A9K3H5F2</accession>
<evidence type="ECO:0008006" key="4">
    <source>
        <dbReference type="Google" id="ProtNLM"/>
    </source>
</evidence>
<reference evidence="2" key="1">
    <citation type="journal article" date="2017" name="Nature">
        <title>The sunflower genome provides insights into oil metabolism, flowering and Asterid evolution.</title>
        <authorList>
            <person name="Badouin H."/>
            <person name="Gouzy J."/>
            <person name="Grassa C.J."/>
            <person name="Murat F."/>
            <person name="Staton S.E."/>
            <person name="Cottret L."/>
            <person name="Lelandais-Briere C."/>
            <person name="Owens G.L."/>
            <person name="Carrere S."/>
            <person name="Mayjonade B."/>
            <person name="Legrand L."/>
            <person name="Gill N."/>
            <person name="Kane N.C."/>
            <person name="Bowers J.E."/>
            <person name="Hubner S."/>
            <person name="Bellec A."/>
            <person name="Berard A."/>
            <person name="Berges H."/>
            <person name="Blanchet N."/>
            <person name="Boniface M.C."/>
            <person name="Brunel D."/>
            <person name="Catrice O."/>
            <person name="Chaidir N."/>
            <person name="Claudel C."/>
            <person name="Donnadieu C."/>
            <person name="Faraut T."/>
            <person name="Fievet G."/>
            <person name="Helmstetter N."/>
            <person name="King M."/>
            <person name="Knapp S.J."/>
            <person name="Lai Z."/>
            <person name="Le Paslier M.C."/>
            <person name="Lippi Y."/>
            <person name="Lorenzon L."/>
            <person name="Mandel J.R."/>
            <person name="Marage G."/>
            <person name="Marchand G."/>
            <person name="Marquand E."/>
            <person name="Bret-Mestries E."/>
            <person name="Morien E."/>
            <person name="Nambeesan S."/>
            <person name="Nguyen T."/>
            <person name="Pegot-Espagnet P."/>
            <person name="Pouilly N."/>
            <person name="Raftis F."/>
            <person name="Sallet E."/>
            <person name="Schiex T."/>
            <person name="Thomas J."/>
            <person name="Vandecasteele C."/>
            <person name="Vares D."/>
            <person name="Vear F."/>
            <person name="Vautrin S."/>
            <person name="Crespi M."/>
            <person name="Mangin B."/>
            <person name="Burke J.M."/>
            <person name="Salse J."/>
            <person name="Munos S."/>
            <person name="Vincourt P."/>
            <person name="Rieseberg L.H."/>
            <person name="Langlade N.B."/>
        </authorList>
    </citation>
    <scope>NUCLEOTIDE SEQUENCE</scope>
    <source>
        <tissue evidence="2">Leaves</tissue>
    </source>
</reference>
<proteinExistence type="predicted"/>
<evidence type="ECO:0000313" key="2">
    <source>
        <dbReference type="EMBL" id="KAF5767036.1"/>
    </source>
</evidence>
<protein>
    <recommendedName>
        <fullName evidence="4">Secreted protein</fullName>
    </recommendedName>
</protein>
<sequence length="97" mass="10453">MASKSVTGCCCFCCWSWKVVALPTLSNAIASASSDIGIWGFTPTTPCIESVSTVCKRLVTTSVIIHAYPSCIIPACFAFLKKREASLGNKWTTKTRV</sequence>
<evidence type="ECO:0000313" key="3">
    <source>
        <dbReference type="Proteomes" id="UP000215914"/>
    </source>
</evidence>
<organism evidence="2 3">
    <name type="scientific">Helianthus annuus</name>
    <name type="common">Common sunflower</name>
    <dbReference type="NCBI Taxonomy" id="4232"/>
    <lineage>
        <taxon>Eukaryota</taxon>
        <taxon>Viridiplantae</taxon>
        <taxon>Streptophyta</taxon>
        <taxon>Embryophyta</taxon>
        <taxon>Tracheophyta</taxon>
        <taxon>Spermatophyta</taxon>
        <taxon>Magnoliopsida</taxon>
        <taxon>eudicotyledons</taxon>
        <taxon>Gunneridae</taxon>
        <taxon>Pentapetalae</taxon>
        <taxon>asterids</taxon>
        <taxon>campanulids</taxon>
        <taxon>Asterales</taxon>
        <taxon>Asteraceae</taxon>
        <taxon>Asteroideae</taxon>
        <taxon>Heliantheae alliance</taxon>
        <taxon>Heliantheae</taxon>
        <taxon>Helianthus</taxon>
    </lineage>
</organism>
<dbReference type="AlphaFoldDB" id="A0A9K3H5F2"/>
<feature type="signal peptide" evidence="1">
    <location>
        <begin position="1"/>
        <end position="21"/>
    </location>
</feature>
<keyword evidence="3" id="KW-1185">Reference proteome</keyword>
<dbReference type="Gramene" id="mRNA:HanXRQr2_Chr15g0722511">
    <property type="protein sequence ID" value="mRNA:HanXRQr2_Chr15g0722511"/>
    <property type="gene ID" value="HanXRQr2_Chr15g0722511"/>
</dbReference>
<dbReference type="EMBL" id="MNCJ02000330">
    <property type="protein sequence ID" value="KAF5767036.1"/>
    <property type="molecule type" value="Genomic_DNA"/>
</dbReference>
<comment type="caution">
    <text evidence="2">The sequence shown here is derived from an EMBL/GenBank/DDBJ whole genome shotgun (WGS) entry which is preliminary data.</text>
</comment>
<keyword evidence="1" id="KW-0732">Signal</keyword>